<dbReference type="InterPro" id="IPR009057">
    <property type="entry name" value="Homeodomain-like_sf"/>
</dbReference>
<keyword evidence="2 4" id="KW-0238">DNA-binding</keyword>
<dbReference type="PRINTS" id="PR00455">
    <property type="entry name" value="HTHTETR"/>
</dbReference>
<dbReference type="SUPFAM" id="SSF46689">
    <property type="entry name" value="Homeodomain-like"/>
    <property type="match status" value="1"/>
</dbReference>
<feature type="region of interest" description="Disordered" evidence="5">
    <location>
        <begin position="216"/>
        <end position="239"/>
    </location>
</feature>
<protein>
    <submittedName>
        <fullName evidence="7">TetR/AcrR family transcriptional regulator</fullName>
    </submittedName>
</protein>
<evidence type="ECO:0000256" key="3">
    <source>
        <dbReference type="ARBA" id="ARBA00023163"/>
    </source>
</evidence>
<feature type="domain" description="HTH tetR-type" evidence="6">
    <location>
        <begin position="17"/>
        <end position="77"/>
    </location>
</feature>
<organism evidence="7 8">
    <name type="scientific">Paraconexibacter antarcticus</name>
    <dbReference type="NCBI Taxonomy" id="2949664"/>
    <lineage>
        <taxon>Bacteria</taxon>
        <taxon>Bacillati</taxon>
        <taxon>Actinomycetota</taxon>
        <taxon>Thermoleophilia</taxon>
        <taxon>Solirubrobacterales</taxon>
        <taxon>Paraconexibacteraceae</taxon>
        <taxon>Paraconexibacter</taxon>
    </lineage>
</organism>
<dbReference type="RefSeq" id="WP_254569524.1">
    <property type="nucleotide sequence ID" value="NZ_CP098502.1"/>
</dbReference>
<dbReference type="InterPro" id="IPR036271">
    <property type="entry name" value="Tet_transcr_reg_TetR-rel_C_sf"/>
</dbReference>
<dbReference type="PANTHER" id="PTHR30055">
    <property type="entry name" value="HTH-TYPE TRANSCRIPTIONAL REGULATOR RUTR"/>
    <property type="match status" value="1"/>
</dbReference>
<dbReference type="SUPFAM" id="SSF48498">
    <property type="entry name" value="Tetracyclin repressor-like, C-terminal domain"/>
    <property type="match status" value="1"/>
</dbReference>
<dbReference type="Pfam" id="PF13305">
    <property type="entry name" value="TetR_C_33"/>
    <property type="match status" value="1"/>
</dbReference>
<evidence type="ECO:0000256" key="4">
    <source>
        <dbReference type="PROSITE-ProRule" id="PRU00335"/>
    </source>
</evidence>
<evidence type="ECO:0000313" key="8">
    <source>
        <dbReference type="Proteomes" id="UP001056035"/>
    </source>
</evidence>
<reference evidence="7 8" key="1">
    <citation type="submission" date="2022-06" db="EMBL/GenBank/DDBJ databases">
        <title>Paraconexibacter antarcticus.</title>
        <authorList>
            <person name="Kim C.S."/>
        </authorList>
    </citation>
    <scope>NUCLEOTIDE SEQUENCE [LARGE SCALE GENOMIC DNA]</scope>
    <source>
        <strain evidence="7 8">02-257</strain>
    </source>
</reference>
<dbReference type="Pfam" id="PF00440">
    <property type="entry name" value="TetR_N"/>
    <property type="match status" value="1"/>
</dbReference>
<accession>A0ABY5DPF1</accession>
<dbReference type="Proteomes" id="UP001056035">
    <property type="component" value="Chromosome"/>
</dbReference>
<dbReference type="PANTHER" id="PTHR30055:SF234">
    <property type="entry name" value="HTH-TYPE TRANSCRIPTIONAL REGULATOR BETI"/>
    <property type="match status" value="1"/>
</dbReference>
<dbReference type="InterPro" id="IPR001647">
    <property type="entry name" value="HTH_TetR"/>
</dbReference>
<name>A0ABY5DPF1_9ACTN</name>
<feature type="DNA-binding region" description="H-T-H motif" evidence="4">
    <location>
        <begin position="40"/>
        <end position="59"/>
    </location>
</feature>
<evidence type="ECO:0000259" key="6">
    <source>
        <dbReference type="PROSITE" id="PS50977"/>
    </source>
</evidence>
<evidence type="ECO:0000256" key="1">
    <source>
        <dbReference type="ARBA" id="ARBA00023015"/>
    </source>
</evidence>
<keyword evidence="8" id="KW-1185">Reference proteome</keyword>
<gene>
    <name evidence="7" type="ORF">NBH00_15635</name>
</gene>
<sequence>MNLTTESNATRGARRRARTRALILDAAERAFTEDGYRGVKIEAVADRADVAVGSIYSHFSSKDGLYLACVERAVEFFSRYMQQAYQPEWTPLEQVMACGDAYLRFHLEHPGAFRFLAFDEADPAVPVDPETQARLGAAIDALIDEFAGKIQAAIDTGEARPLDARLAARFLWGAWNGTVALGLRRDGIALSETEIHDALQQARNIVNWGMSAPANRDAAGAPRTRLLTTVSPPPVEGEG</sequence>
<dbReference type="PROSITE" id="PS50977">
    <property type="entry name" value="HTH_TETR_2"/>
    <property type="match status" value="1"/>
</dbReference>
<evidence type="ECO:0000256" key="2">
    <source>
        <dbReference type="ARBA" id="ARBA00023125"/>
    </source>
</evidence>
<dbReference type="InterPro" id="IPR025996">
    <property type="entry name" value="MT1864/Rv1816-like_C"/>
</dbReference>
<dbReference type="EMBL" id="CP098502">
    <property type="protein sequence ID" value="UTI62789.1"/>
    <property type="molecule type" value="Genomic_DNA"/>
</dbReference>
<keyword evidence="1" id="KW-0805">Transcription regulation</keyword>
<evidence type="ECO:0000313" key="7">
    <source>
        <dbReference type="EMBL" id="UTI62789.1"/>
    </source>
</evidence>
<keyword evidence="3" id="KW-0804">Transcription</keyword>
<dbReference type="Gene3D" id="1.10.357.10">
    <property type="entry name" value="Tetracycline Repressor, domain 2"/>
    <property type="match status" value="1"/>
</dbReference>
<evidence type="ECO:0000256" key="5">
    <source>
        <dbReference type="SAM" id="MobiDB-lite"/>
    </source>
</evidence>
<dbReference type="InterPro" id="IPR050109">
    <property type="entry name" value="HTH-type_TetR-like_transc_reg"/>
</dbReference>
<dbReference type="Gene3D" id="1.10.10.60">
    <property type="entry name" value="Homeodomain-like"/>
    <property type="match status" value="1"/>
</dbReference>
<proteinExistence type="predicted"/>